<dbReference type="RefSeq" id="XP_024506515.1">
    <property type="nucleotide sequence ID" value="XM_024652994.1"/>
</dbReference>
<evidence type="ECO:0000256" key="2">
    <source>
        <dbReference type="SAM" id="Coils"/>
    </source>
</evidence>
<evidence type="ECO:0000256" key="1">
    <source>
        <dbReference type="ARBA" id="ARBA00005807"/>
    </source>
</evidence>
<evidence type="ECO:0000313" key="7">
    <source>
        <dbReference type="WormBase" id="SRAE_2000197900"/>
    </source>
</evidence>
<protein>
    <submittedName>
        <fullName evidence="4 6">Mitochondrial fission regulator 1 family-containing protein</fullName>
    </submittedName>
</protein>
<feature type="region of interest" description="Disordered" evidence="3">
    <location>
        <begin position="267"/>
        <end position="287"/>
    </location>
</feature>
<sequence length="355" mass="41341">MNLPDHCYPQTSENTISNDIDKEKDKKIVYRVDSIILYIRYKINKIKNCFENVTKNYLFWYLKRIFAMKPFRTIYHFIHGFFYKIKLIIVSNETENILSINEGRLSYPSGSENCTNENEVVIKNICLSSKKMSRKLTTEEIEKRKRKTKYSKELLQELYGSTDSYSLSADSEEQQYLRMTQTDISSTFSEQAMNKIAEMEEEIKRLKRQMEIVCQLKTSQIEMAQNLLNKKLSSSSSDSYILLDETNNSEYLISLPNVYPPTPPPLPSISIDSSTSDSNSNVTNNCSKTLRTKTSGFDNNTLLTELQNIKLKHIEPTMKKKNFGSFLEEALYEKFKNVKLEDYSDSEYSLSDWSD</sequence>
<proteinExistence type="inferred from homology"/>
<dbReference type="WormBase" id="SRAE_2000197900">
    <property type="protein sequence ID" value="SRP04004"/>
    <property type="gene ID" value="WBGene00262186"/>
</dbReference>
<keyword evidence="2" id="KW-0175">Coiled coil</keyword>
<dbReference type="InterPro" id="IPR007972">
    <property type="entry name" value="Mtfr1"/>
</dbReference>
<dbReference type="GeneID" id="36379680"/>
<accession>A0A090LIK1</accession>
<dbReference type="Proteomes" id="UP000035682">
    <property type="component" value="Unplaced"/>
</dbReference>
<evidence type="ECO:0000313" key="6">
    <source>
        <dbReference type="WBParaSite" id="SRAE_2000197900.1"/>
    </source>
</evidence>
<evidence type="ECO:0000313" key="5">
    <source>
        <dbReference type="Proteomes" id="UP000035682"/>
    </source>
</evidence>
<reference evidence="6" key="2">
    <citation type="submission" date="2020-12" db="UniProtKB">
        <authorList>
            <consortium name="WormBaseParasite"/>
        </authorList>
    </citation>
    <scope>IDENTIFICATION</scope>
</reference>
<dbReference type="AlphaFoldDB" id="A0A090LIK1"/>
<feature type="compositionally biased region" description="Low complexity" evidence="3">
    <location>
        <begin position="268"/>
        <end position="285"/>
    </location>
</feature>
<organism evidence="4">
    <name type="scientific">Strongyloides ratti</name>
    <name type="common">Parasitic roundworm</name>
    <dbReference type="NCBI Taxonomy" id="34506"/>
    <lineage>
        <taxon>Eukaryota</taxon>
        <taxon>Metazoa</taxon>
        <taxon>Ecdysozoa</taxon>
        <taxon>Nematoda</taxon>
        <taxon>Chromadorea</taxon>
        <taxon>Rhabditida</taxon>
        <taxon>Tylenchina</taxon>
        <taxon>Panagrolaimomorpha</taxon>
        <taxon>Strongyloidoidea</taxon>
        <taxon>Strongyloididae</taxon>
        <taxon>Strongyloides</taxon>
    </lineage>
</organism>
<feature type="coiled-coil region" evidence="2">
    <location>
        <begin position="189"/>
        <end position="216"/>
    </location>
</feature>
<comment type="similarity">
    <text evidence="1">Belongs to the MTFR1 family.</text>
</comment>
<name>A0A090LIK1_STRRB</name>
<evidence type="ECO:0000313" key="4">
    <source>
        <dbReference type="EMBL" id="CEF67315.1"/>
    </source>
</evidence>
<evidence type="ECO:0000256" key="3">
    <source>
        <dbReference type="SAM" id="MobiDB-lite"/>
    </source>
</evidence>
<dbReference type="CTD" id="36379680"/>
<dbReference type="Pfam" id="PF05308">
    <property type="entry name" value="Mito_fiss_reg"/>
    <property type="match status" value="1"/>
</dbReference>
<dbReference type="WBParaSite" id="SRAE_2000197900.1">
    <property type="protein sequence ID" value="SRAE_2000197900.1"/>
    <property type="gene ID" value="WBGene00262186"/>
</dbReference>
<gene>
    <name evidence="4 6 7" type="ORF">SRAE_2000197900</name>
</gene>
<dbReference type="EMBL" id="LN609529">
    <property type="protein sequence ID" value="CEF67315.1"/>
    <property type="molecule type" value="Genomic_DNA"/>
</dbReference>
<keyword evidence="5" id="KW-1185">Reference proteome</keyword>
<reference evidence="4 5" key="1">
    <citation type="submission" date="2014-09" db="EMBL/GenBank/DDBJ databases">
        <authorList>
            <person name="Martin A.A."/>
        </authorList>
    </citation>
    <scope>NUCLEOTIDE SEQUENCE</scope>
    <source>
        <strain evidence="5">ED321</strain>
        <strain evidence="4">ED321 Heterogonic</strain>
    </source>
</reference>